<evidence type="ECO:0000256" key="3">
    <source>
        <dbReference type="ARBA" id="ARBA00022927"/>
    </source>
</evidence>
<dbReference type="GO" id="GO:0006606">
    <property type="term" value="P:protein import into nucleus"/>
    <property type="evidence" value="ECO:0007669"/>
    <property type="project" value="EnsemblFungi"/>
</dbReference>
<dbReference type="AlphaFoldDB" id="A0A1H6Q2C1"/>
<sequence>MNTKELFGGALTALVPTSFADASQFRQVPDTQEVFVDDGPAEESLIFDILEKISDADDTAIKTHFGEIVAINGGESRIVTSEQLQGTEYPIWTCLGEQETKKWGKESEELTKVTICVALIRLEKVSTDIVISYNVLKGERAQEGYERLKEIAKSFKVNDWNLFG</sequence>
<evidence type="ECO:0000313" key="7">
    <source>
        <dbReference type="Proteomes" id="UP000256601"/>
    </source>
</evidence>
<dbReference type="SUPFAM" id="SSF55724">
    <property type="entry name" value="Mog1p/PsbP-like"/>
    <property type="match status" value="1"/>
</dbReference>
<accession>A0A1H6Q2C1</accession>
<dbReference type="Pfam" id="PF04603">
    <property type="entry name" value="Mog1"/>
    <property type="match status" value="1"/>
</dbReference>
<proteinExistence type="inferred from homology"/>
<gene>
    <name evidence="5" type="ORF">B0I71DRAFT_134243</name>
    <name evidence="4" type="ORF">YALI1_A22093g</name>
</gene>
<dbReference type="GO" id="GO:0005737">
    <property type="term" value="C:cytoplasm"/>
    <property type="evidence" value="ECO:0007669"/>
    <property type="project" value="EnsemblFungi"/>
</dbReference>
<evidence type="ECO:0000256" key="2">
    <source>
        <dbReference type="ARBA" id="ARBA00022448"/>
    </source>
</evidence>
<dbReference type="Proteomes" id="UP000182444">
    <property type="component" value="Chromosome 1A"/>
</dbReference>
<dbReference type="PANTHER" id="PTHR15837:SF0">
    <property type="entry name" value="RAN GUANINE NUCLEOTIDE RELEASE FACTOR"/>
    <property type="match status" value="1"/>
</dbReference>
<dbReference type="VEuPathDB" id="FungiDB:YALI0_A21098g"/>
<comment type="similarity">
    <text evidence="1">Belongs to the MOG1 family.</text>
</comment>
<dbReference type="OMA" id="ECSSAWM"/>
<dbReference type="EMBL" id="KZ859033">
    <property type="protein sequence ID" value="RDW24459.1"/>
    <property type="molecule type" value="Genomic_DNA"/>
</dbReference>
<protein>
    <submittedName>
        <fullName evidence="4">Uncharacterized protein</fullName>
    </submittedName>
</protein>
<dbReference type="InterPro" id="IPR016123">
    <property type="entry name" value="Mog1/PsbP_a/b/a-sand"/>
</dbReference>
<evidence type="ECO:0000313" key="4">
    <source>
        <dbReference type="EMBL" id="AOW00959.1"/>
    </source>
</evidence>
<dbReference type="Proteomes" id="UP000256601">
    <property type="component" value="Unassembled WGS sequence"/>
</dbReference>
<reference evidence="5 7" key="2">
    <citation type="submission" date="2018-07" db="EMBL/GenBank/DDBJ databases">
        <title>Draft Genome Assemblies for Five Robust Yarrowia lipolytica Strains Exhibiting High Lipid Production and Pentose Sugar Utilization and Sugar Alcohol Secretion from Undetoxified Lignocellulosic Biomass Hydrolysates.</title>
        <authorList>
            <consortium name="DOE Joint Genome Institute"/>
            <person name="Walker C."/>
            <person name="Ryu S."/>
            <person name="Na H."/>
            <person name="Zane M."/>
            <person name="LaButti K."/>
            <person name="Lipzen A."/>
            <person name="Haridas S."/>
            <person name="Barry K."/>
            <person name="Grigoriev I.V."/>
            <person name="Quarterman J."/>
            <person name="Slininger P."/>
            <person name="Dien B."/>
            <person name="Trinh C.T."/>
        </authorList>
    </citation>
    <scope>NUCLEOTIDE SEQUENCE [LARGE SCALE GENOMIC DNA]</scope>
    <source>
        <strain evidence="5 7">YB392</strain>
    </source>
</reference>
<keyword evidence="2" id="KW-0813">Transport</keyword>
<dbReference type="KEGG" id="yli:2906458"/>
<evidence type="ECO:0000313" key="5">
    <source>
        <dbReference type="EMBL" id="RDW24459.1"/>
    </source>
</evidence>
<dbReference type="GO" id="GO:0031267">
    <property type="term" value="F:small GTPase binding"/>
    <property type="evidence" value="ECO:0007669"/>
    <property type="project" value="EnsemblFungi"/>
</dbReference>
<dbReference type="Gene3D" id="3.40.1000.10">
    <property type="entry name" value="Mog1/PsbP, alpha/beta/alpha sandwich"/>
    <property type="match status" value="1"/>
</dbReference>
<dbReference type="GO" id="GO:0016973">
    <property type="term" value="P:poly(A)+ mRNA export from nucleus"/>
    <property type="evidence" value="ECO:0007669"/>
    <property type="project" value="EnsemblFungi"/>
</dbReference>
<organism evidence="4 6">
    <name type="scientific">Yarrowia lipolytica</name>
    <name type="common">Candida lipolytica</name>
    <dbReference type="NCBI Taxonomy" id="4952"/>
    <lineage>
        <taxon>Eukaryota</taxon>
        <taxon>Fungi</taxon>
        <taxon>Dikarya</taxon>
        <taxon>Ascomycota</taxon>
        <taxon>Saccharomycotina</taxon>
        <taxon>Dipodascomycetes</taxon>
        <taxon>Dipodascales</taxon>
        <taxon>Dipodascales incertae sedis</taxon>
        <taxon>Yarrowia</taxon>
    </lineage>
</organism>
<name>A0A1H6Q2C1_YARLL</name>
<evidence type="ECO:0000313" key="6">
    <source>
        <dbReference type="Proteomes" id="UP000182444"/>
    </source>
</evidence>
<dbReference type="GeneID" id="2906458"/>
<dbReference type="InterPro" id="IPR007681">
    <property type="entry name" value="Mog1"/>
</dbReference>
<dbReference type="RefSeq" id="XP_500317.1">
    <property type="nucleotide sequence ID" value="XM_500317.1"/>
</dbReference>
<dbReference type="PANTHER" id="PTHR15837">
    <property type="entry name" value="RAN GUANINE NUCLEOTIDE RELEASE FACTOR"/>
    <property type="match status" value="1"/>
</dbReference>
<reference evidence="4 6" key="1">
    <citation type="journal article" date="2016" name="PLoS ONE">
        <title>Sequence Assembly of Yarrowia lipolytica Strain W29/CLIB89 Shows Transposable Element Diversity.</title>
        <authorList>
            <person name="Magnan C."/>
            <person name="Yu J."/>
            <person name="Chang I."/>
            <person name="Jahn E."/>
            <person name="Kanomata Y."/>
            <person name="Wu J."/>
            <person name="Zeller M."/>
            <person name="Oakes M."/>
            <person name="Baldi P."/>
            <person name="Sandmeyer S."/>
        </authorList>
    </citation>
    <scope>NUCLEOTIDE SEQUENCE [LARGE SCALE GENOMIC DNA]</scope>
    <source>
        <strain evidence="4">CLIB89</strain>
        <strain evidence="6">CLIB89(W29)</strain>
    </source>
</reference>
<keyword evidence="3" id="KW-0653">Protein transport</keyword>
<dbReference type="EMBL" id="CP017553">
    <property type="protein sequence ID" value="AOW00959.1"/>
    <property type="molecule type" value="Genomic_DNA"/>
</dbReference>
<dbReference type="GO" id="GO:0005085">
    <property type="term" value="F:guanyl-nucleotide exchange factor activity"/>
    <property type="evidence" value="ECO:0007669"/>
    <property type="project" value="TreeGrafter"/>
</dbReference>
<dbReference type="eggNOG" id="KOG3329">
    <property type="taxonomic scope" value="Eukaryota"/>
</dbReference>
<evidence type="ECO:0000256" key="1">
    <source>
        <dbReference type="ARBA" id="ARBA00010307"/>
    </source>
</evidence>
<dbReference type="VEuPathDB" id="FungiDB:YALI1_A22093g"/>
<dbReference type="GO" id="GO:0005634">
    <property type="term" value="C:nucleus"/>
    <property type="evidence" value="ECO:0007669"/>
    <property type="project" value="EnsemblFungi"/>
</dbReference>
<dbReference type="OrthoDB" id="10255285at2759"/>